<evidence type="ECO:0000256" key="1">
    <source>
        <dbReference type="SAM" id="Phobius"/>
    </source>
</evidence>
<sequence length="235" mass="26522">MINKTLLTNFFSIVLFLLGYLLNLKAVMYCGLFAFSGAITNWLAIYMLFEKVPFLYGSGIIPLRFDEFKKSIKNLMLEEFFTKENIEKFIAAEMTSQPPLNLKPIIEKTNIEPAFNALVDVVMNSSFGGMLAMFGGEESLAQLKDPFQIKMKESLIKITETKEFKQSISDELSSPEAFHDIIDKIEGIIDARLDELTPSLVKNIIQKMIKKHLGWLVLWGGVFGGIIGFLSAFLV</sequence>
<evidence type="ECO:0000313" key="3">
    <source>
        <dbReference type="Proteomes" id="UP000242175"/>
    </source>
</evidence>
<name>A0A220VH54_9GAMM</name>
<gene>
    <name evidence="2" type="ORF">CF386_11085</name>
</gene>
<dbReference type="Proteomes" id="UP000242175">
    <property type="component" value="Chromosome small"/>
</dbReference>
<dbReference type="PANTHER" id="PTHR38568">
    <property type="entry name" value="DUF445 DOMAIN-CONTAINING PROTEIN-RELATED"/>
    <property type="match status" value="1"/>
</dbReference>
<dbReference type="RefSeq" id="WP_089074498.1">
    <property type="nucleotide sequence ID" value="NZ_CBCSAM010000008.1"/>
</dbReference>
<dbReference type="PANTHER" id="PTHR38568:SF1">
    <property type="entry name" value="DUF445 DOMAIN-CONTAINING PROTEIN"/>
    <property type="match status" value="1"/>
</dbReference>
<evidence type="ECO:0000313" key="2">
    <source>
        <dbReference type="EMBL" id="ASK79590.1"/>
    </source>
</evidence>
<protein>
    <submittedName>
        <fullName evidence="2">DUF445 domain-containing protein</fullName>
    </submittedName>
</protein>
<dbReference type="KEGG" id="pmai:CF386_11085"/>
<keyword evidence="1" id="KW-0472">Membrane</keyword>
<keyword evidence="1" id="KW-1133">Transmembrane helix</keyword>
<organism evidence="2 3">
    <name type="scientific">Paraphotobacterium marinum</name>
    <dbReference type="NCBI Taxonomy" id="1755811"/>
    <lineage>
        <taxon>Bacteria</taxon>
        <taxon>Pseudomonadati</taxon>
        <taxon>Pseudomonadota</taxon>
        <taxon>Gammaproteobacteria</taxon>
        <taxon>Vibrionales</taxon>
        <taxon>Vibrionaceae</taxon>
        <taxon>Paraphotobacterium</taxon>
    </lineage>
</organism>
<reference evidence="2 3" key="1">
    <citation type="journal article" date="2016" name="Int. J. Syst. Evol. Microbiol.">
        <title>Paraphotobacterium marinum gen. nov., sp. nov., a member of the family Vibrionaceae, isolated from surface seawater.</title>
        <authorList>
            <person name="Huang Z."/>
            <person name="Dong C."/>
            <person name="Shao Z."/>
        </authorList>
    </citation>
    <scope>NUCLEOTIDE SEQUENCE [LARGE SCALE GENOMIC DNA]</scope>
    <source>
        <strain evidence="2 3">NSCS20N07D</strain>
    </source>
</reference>
<feature type="transmembrane region" description="Helical" evidence="1">
    <location>
        <begin position="213"/>
        <end position="234"/>
    </location>
</feature>
<dbReference type="EMBL" id="CP022356">
    <property type="protein sequence ID" value="ASK79590.1"/>
    <property type="molecule type" value="Genomic_DNA"/>
</dbReference>
<dbReference type="OrthoDB" id="5565224at2"/>
<accession>A0A220VH54</accession>
<proteinExistence type="predicted"/>
<keyword evidence="3" id="KW-1185">Reference proteome</keyword>
<keyword evidence="1" id="KW-0812">Transmembrane</keyword>
<dbReference type="AlphaFoldDB" id="A0A220VH54"/>